<evidence type="ECO:0000313" key="10">
    <source>
        <dbReference type="EMBL" id="MFC6869615.1"/>
    </source>
</evidence>
<evidence type="ECO:0000259" key="9">
    <source>
        <dbReference type="Pfam" id="PF21982"/>
    </source>
</evidence>
<dbReference type="InterPro" id="IPR053924">
    <property type="entry name" value="RecX_HTH_2nd"/>
</dbReference>
<comment type="similarity">
    <text evidence="2 5">Belongs to the RecX family.</text>
</comment>
<evidence type="ECO:0000256" key="2">
    <source>
        <dbReference type="ARBA" id="ARBA00009695"/>
    </source>
</evidence>
<evidence type="ECO:0000256" key="4">
    <source>
        <dbReference type="ARBA" id="ARBA00022490"/>
    </source>
</evidence>
<protein>
    <recommendedName>
        <fullName evidence="3 5">Regulatory protein RecX</fullName>
    </recommendedName>
</protein>
<dbReference type="PANTHER" id="PTHR33602">
    <property type="entry name" value="REGULATORY PROTEIN RECX FAMILY PROTEIN"/>
    <property type="match status" value="1"/>
</dbReference>
<dbReference type="Pfam" id="PF02631">
    <property type="entry name" value="RecX_HTH2"/>
    <property type="match status" value="1"/>
</dbReference>
<dbReference type="InterPro" id="IPR036388">
    <property type="entry name" value="WH-like_DNA-bd_sf"/>
</dbReference>
<dbReference type="RefSeq" id="WP_345397397.1">
    <property type="nucleotide sequence ID" value="NZ_BAABLA010000027.1"/>
</dbReference>
<dbReference type="Proteomes" id="UP001596337">
    <property type="component" value="Unassembled WGS sequence"/>
</dbReference>
<evidence type="ECO:0000256" key="3">
    <source>
        <dbReference type="ARBA" id="ARBA00018111"/>
    </source>
</evidence>
<evidence type="ECO:0000256" key="6">
    <source>
        <dbReference type="SAM" id="MobiDB-lite"/>
    </source>
</evidence>
<evidence type="ECO:0000256" key="5">
    <source>
        <dbReference type="HAMAP-Rule" id="MF_01114"/>
    </source>
</evidence>
<gene>
    <name evidence="5" type="primary">recX</name>
    <name evidence="10" type="ORF">ACFQGD_20970</name>
</gene>
<keyword evidence="11" id="KW-1185">Reference proteome</keyword>
<keyword evidence="4 5" id="KW-0963">Cytoplasm</keyword>
<feature type="region of interest" description="Disordered" evidence="6">
    <location>
        <begin position="1"/>
        <end position="23"/>
    </location>
</feature>
<dbReference type="EMBL" id="JBHSXX010000001">
    <property type="protein sequence ID" value="MFC6869615.1"/>
    <property type="molecule type" value="Genomic_DNA"/>
</dbReference>
<sequence>MARRAERDDAVEESGESGPDERFREAKSVCLRLLAVRPRTRGGLAAALARKGFDEEISSEVLDRLERAKLIDDAEYAEMMVRSKHTHQGLGRKGVKSQLIRQGVDADTAEHAVSAIDPADEENRARELVRKRMRGMRRLDDRAVIRRLVAALARKGYAEGLAYRVVREELSSAGRDTDSLDGAMGEP</sequence>
<dbReference type="InterPro" id="IPR053926">
    <property type="entry name" value="RecX_HTH_1st"/>
</dbReference>
<comment type="subcellular location">
    <subcellularLocation>
        <location evidence="1 5">Cytoplasm</location>
    </subcellularLocation>
</comment>
<accession>A0ABW2C4W8</accession>
<proteinExistence type="inferred from homology"/>
<evidence type="ECO:0000256" key="1">
    <source>
        <dbReference type="ARBA" id="ARBA00004496"/>
    </source>
</evidence>
<comment type="caution">
    <text evidence="10">The sequence shown here is derived from an EMBL/GenBank/DDBJ whole genome shotgun (WGS) entry which is preliminary data.</text>
</comment>
<dbReference type="Gene3D" id="1.10.10.10">
    <property type="entry name" value="Winged helix-like DNA-binding domain superfamily/Winged helix DNA-binding domain"/>
    <property type="match status" value="2"/>
</dbReference>
<evidence type="ECO:0000313" key="11">
    <source>
        <dbReference type="Proteomes" id="UP001596337"/>
    </source>
</evidence>
<name>A0ABW2C4W8_9PSEU</name>
<evidence type="ECO:0000259" key="8">
    <source>
        <dbReference type="Pfam" id="PF21981"/>
    </source>
</evidence>
<feature type="domain" description="RecX third three-helical" evidence="8">
    <location>
        <begin position="120"/>
        <end position="166"/>
    </location>
</feature>
<reference evidence="11" key="1">
    <citation type="journal article" date="2019" name="Int. J. Syst. Evol. Microbiol.">
        <title>The Global Catalogue of Microorganisms (GCM) 10K type strain sequencing project: providing services to taxonomists for standard genome sequencing and annotation.</title>
        <authorList>
            <consortium name="The Broad Institute Genomics Platform"/>
            <consortium name="The Broad Institute Genome Sequencing Center for Infectious Disease"/>
            <person name="Wu L."/>
            <person name="Ma J."/>
        </authorList>
    </citation>
    <scope>NUCLEOTIDE SEQUENCE [LARGE SCALE GENOMIC DNA]</scope>
    <source>
        <strain evidence="11">KCTC 32255</strain>
    </source>
</reference>
<feature type="domain" description="RecX second three-helical" evidence="7">
    <location>
        <begin position="72"/>
        <end position="112"/>
    </location>
</feature>
<dbReference type="InterPro" id="IPR053925">
    <property type="entry name" value="RecX_HTH_3rd"/>
</dbReference>
<dbReference type="InterPro" id="IPR003783">
    <property type="entry name" value="Regulatory_RecX"/>
</dbReference>
<dbReference type="PANTHER" id="PTHR33602:SF1">
    <property type="entry name" value="REGULATORY PROTEIN RECX FAMILY PROTEIN"/>
    <property type="match status" value="1"/>
</dbReference>
<comment type="function">
    <text evidence="5">Modulates RecA activity.</text>
</comment>
<organism evidence="10 11">
    <name type="scientific">Haloechinothrix salitolerans</name>
    <dbReference type="NCBI Taxonomy" id="926830"/>
    <lineage>
        <taxon>Bacteria</taxon>
        <taxon>Bacillati</taxon>
        <taxon>Actinomycetota</taxon>
        <taxon>Actinomycetes</taxon>
        <taxon>Pseudonocardiales</taxon>
        <taxon>Pseudonocardiaceae</taxon>
        <taxon>Haloechinothrix</taxon>
    </lineage>
</organism>
<evidence type="ECO:0000259" key="7">
    <source>
        <dbReference type="Pfam" id="PF02631"/>
    </source>
</evidence>
<dbReference type="HAMAP" id="MF_01114">
    <property type="entry name" value="RecX"/>
    <property type="match status" value="1"/>
</dbReference>
<feature type="domain" description="RecX first three-helical" evidence="9">
    <location>
        <begin position="26"/>
        <end position="65"/>
    </location>
</feature>
<dbReference type="Pfam" id="PF21982">
    <property type="entry name" value="RecX_HTH1"/>
    <property type="match status" value="1"/>
</dbReference>
<dbReference type="Pfam" id="PF21981">
    <property type="entry name" value="RecX_HTH3"/>
    <property type="match status" value="1"/>
</dbReference>